<evidence type="ECO:0000256" key="1">
    <source>
        <dbReference type="SAM" id="Phobius"/>
    </source>
</evidence>
<name>A0A0A7FVL3_9CLOT</name>
<protein>
    <submittedName>
        <fullName evidence="2">Uncharacterized protein</fullName>
    </submittedName>
</protein>
<dbReference type="RefSeq" id="WP_039315033.1">
    <property type="nucleotide sequence ID" value="NZ_CP006905.1"/>
</dbReference>
<dbReference type="EMBL" id="CP006905">
    <property type="protein sequence ID" value="AIY83662.1"/>
    <property type="molecule type" value="Genomic_DNA"/>
</dbReference>
<reference evidence="2 3" key="1">
    <citation type="journal article" date="2015" name="Infect. Genet. Evol.">
        <title>Genomic sequences of six botulinum neurotoxin-producing strains representing three clostridial species illustrate the mobility and diversity of botulinum neurotoxin genes.</title>
        <authorList>
            <person name="Smith T.J."/>
            <person name="Hill K.K."/>
            <person name="Xie G."/>
            <person name="Foley B.T."/>
            <person name="Williamson C.H."/>
            <person name="Foster J.T."/>
            <person name="Johnson S.L."/>
            <person name="Chertkov O."/>
            <person name="Teshima H."/>
            <person name="Gibbons H.S."/>
            <person name="Johnsky L.A."/>
            <person name="Karavis M.A."/>
            <person name="Smith L.A."/>
        </authorList>
    </citation>
    <scope>NUCLEOTIDE SEQUENCE [LARGE SCALE GENOMIC DNA]</scope>
    <source>
        <strain evidence="2">Sullivan</strain>
    </source>
</reference>
<keyword evidence="1" id="KW-0472">Membrane</keyword>
<dbReference type="KEGG" id="cbv:U729_2282"/>
<feature type="transmembrane region" description="Helical" evidence="1">
    <location>
        <begin position="7"/>
        <end position="28"/>
    </location>
</feature>
<dbReference type="STRING" id="1561.NPD11_736"/>
<gene>
    <name evidence="2" type="ORF">U729_2282</name>
</gene>
<sequence length="148" mass="16631">MSIKKKSIIIILVITSLSISMIAFKSYIKIEDLGKKNEKQDSIIIKANYKEGRLYPMINIIEESKSITLQIDGLEKESDLKIIDPKSGETINVNDGKITLNNIIVKDINYGILLNDDLVGVMRAVENKEDIDEEALSEEIYEGLKCAL</sequence>
<accession>A0A0A7FVL3</accession>
<dbReference type="HOGENOM" id="CLU_1755632_0_0_9"/>
<dbReference type="Proteomes" id="UP000030635">
    <property type="component" value="Chromosome"/>
</dbReference>
<dbReference type="AlphaFoldDB" id="A0A0A7FVL3"/>
<evidence type="ECO:0000313" key="2">
    <source>
        <dbReference type="EMBL" id="AIY83662.1"/>
    </source>
</evidence>
<proteinExistence type="predicted"/>
<evidence type="ECO:0000313" key="3">
    <source>
        <dbReference type="Proteomes" id="UP000030635"/>
    </source>
</evidence>
<keyword evidence="3" id="KW-1185">Reference proteome</keyword>
<organism evidence="2 3">
    <name type="scientific">Clostridium baratii str. Sullivan</name>
    <dbReference type="NCBI Taxonomy" id="1415775"/>
    <lineage>
        <taxon>Bacteria</taxon>
        <taxon>Bacillati</taxon>
        <taxon>Bacillota</taxon>
        <taxon>Clostridia</taxon>
        <taxon>Eubacteriales</taxon>
        <taxon>Clostridiaceae</taxon>
        <taxon>Clostridium</taxon>
    </lineage>
</organism>
<keyword evidence="1" id="KW-1133">Transmembrane helix</keyword>
<keyword evidence="1" id="KW-0812">Transmembrane</keyword>